<dbReference type="GO" id="GO:0005737">
    <property type="term" value="C:cytoplasm"/>
    <property type="evidence" value="ECO:0007669"/>
    <property type="project" value="InterPro"/>
</dbReference>
<dbReference type="AlphaFoldDB" id="A0A2M8NYH1"/>
<keyword evidence="4" id="KW-0288">FMN</keyword>
<dbReference type="InterPro" id="IPR050074">
    <property type="entry name" value="DHO_dehydrogenase"/>
</dbReference>
<comment type="cofactor">
    <cofactor evidence="1">
        <name>FMN</name>
        <dbReference type="ChEBI" id="CHEBI:58210"/>
    </cofactor>
</comment>
<gene>
    <name evidence="8" type="ORF">CUN51_08025</name>
</gene>
<dbReference type="GO" id="GO:0006207">
    <property type="term" value="P:'de novo' pyrimidine nucleobase biosynthetic process"/>
    <property type="evidence" value="ECO:0007669"/>
    <property type="project" value="TreeGrafter"/>
</dbReference>
<dbReference type="UniPathway" id="UPA00070"/>
<dbReference type="InterPro" id="IPR013785">
    <property type="entry name" value="Aldolase_TIM"/>
</dbReference>
<dbReference type="GO" id="GO:0044205">
    <property type="term" value="P:'de novo' UMP biosynthetic process"/>
    <property type="evidence" value="ECO:0007669"/>
    <property type="project" value="UniProtKB-UniPathway"/>
</dbReference>
<dbReference type="Proteomes" id="UP000228921">
    <property type="component" value="Unassembled WGS sequence"/>
</dbReference>
<dbReference type="InterPro" id="IPR012135">
    <property type="entry name" value="Dihydroorotate_DH_1_2"/>
</dbReference>
<comment type="pathway">
    <text evidence="2">Pyrimidine metabolism; UMP biosynthesis via de novo pathway.</text>
</comment>
<evidence type="ECO:0000256" key="2">
    <source>
        <dbReference type="ARBA" id="ARBA00004725"/>
    </source>
</evidence>
<dbReference type="PANTHER" id="PTHR48109">
    <property type="entry name" value="DIHYDROOROTATE DEHYDROGENASE (QUINONE), MITOCHONDRIAL-RELATED"/>
    <property type="match status" value="1"/>
</dbReference>
<dbReference type="CDD" id="cd04739">
    <property type="entry name" value="DHOD_like"/>
    <property type="match status" value="1"/>
</dbReference>
<dbReference type="PIRSF" id="PIRSF000164">
    <property type="entry name" value="DHO_oxidase"/>
    <property type="match status" value="1"/>
</dbReference>
<dbReference type="SUPFAM" id="SSF51395">
    <property type="entry name" value="FMN-linked oxidoreductases"/>
    <property type="match status" value="1"/>
</dbReference>
<evidence type="ECO:0000313" key="9">
    <source>
        <dbReference type="Proteomes" id="UP000228921"/>
    </source>
</evidence>
<accession>A0A2M8NYH1</accession>
<reference evidence="8 9" key="1">
    <citation type="submission" date="2017-11" db="EMBL/GenBank/DDBJ databases">
        <title>Evolution of Phototrophy in the Chloroflexi Phylum Driven by Horizontal Gene Transfer.</title>
        <authorList>
            <person name="Ward L.M."/>
            <person name="Hemp J."/>
            <person name="Shih P.M."/>
            <person name="Mcglynn S.E."/>
            <person name="Fischer W."/>
        </authorList>
    </citation>
    <scope>NUCLEOTIDE SEQUENCE [LARGE SCALE GENOMIC DNA]</scope>
    <source>
        <strain evidence="8">CP2_2F</strain>
    </source>
</reference>
<dbReference type="PANTHER" id="PTHR48109:SF3">
    <property type="entry name" value="SLL0744 PROTEIN"/>
    <property type="match status" value="1"/>
</dbReference>
<feature type="domain" description="Dihydroorotate dehydrogenase catalytic" evidence="7">
    <location>
        <begin position="90"/>
        <end position="290"/>
    </location>
</feature>
<keyword evidence="6 8" id="KW-0560">Oxidoreductase</keyword>
<evidence type="ECO:0000259" key="7">
    <source>
        <dbReference type="Pfam" id="PF01180"/>
    </source>
</evidence>
<comment type="caution">
    <text evidence="8">The sequence shown here is derived from an EMBL/GenBank/DDBJ whole genome shotgun (WGS) entry which is preliminary data.</text>
</comment>
<evidence type="ECO:0000256" key="4">
    <source>
        <dbReference type="ARBA" id="ARBA00022643"/>
    </source>
</evidence>
<evidence type="ECO:0000256" key="6">
    <source>
        <dbReference type="ARBA" id="ARBA00023002"/>
    </source>
</evidence>
<dbReference type="Pfam" id="PF01180">
    <property type="entry name" value="DHO_dh"/>
    <property type="match status" value="1"/>
</dbReference>
<evidence type="ECO:0000256" key="3">
    <source>
        <dbReference type="ARBA" id="ARBA00022630"/>
    </source>
</evidence>
<dbReference type="Gene3D" id="3.20.20.70">
    <property type="entry name" value="Aldolase class I"/>
    <property type="match status" value="1"/>
</dbReference>
<protein>
    <submittedName>
        <fullName evidence="8">Dihydroorotate dehydrogenase</fullName>
        <ecNumber evidence="8">1.3.98.1</ecNumber>
    </submittedName>
</protein>
<dbReference type="InterPro" id="IPR005720">
    <property type="entry name" value="Dihydroorotate_DH_cat"/>
</dbReference>
<evidence type="ECO:0000256" key="1">
    <source>
        <dbReference type="ARBA" id="ARBA00001917"/>
    </source>
</evidence>
<name>A0A2M8NYH1_9CHLR</name>
<proteinExistence type="predicted"/>
<dbReference type="EC" id="1.3.98.1" evidence="8"/>
<evidence type="ECO:0000313" key="8">
    <source>
        <dbReference type="EMBL" id="PJF30346.1"/>
    </source>
</evidence>
<dbReference type="NCBIfam" id="NF005741">
    <property type="entry name" value="PRK07565.1"/>
    <property type="match status" value="1"/>
</dbReference>
<evidence type="ECO:0000256" key="5">
    <source>
        <dbReference type="ARBA" id="ARBA00022975"/>
    </source>
</evidence>
<sequence length="332" mass="36818">MNLESLYMGLRLKSPLIASASPLSDKLDNIKRMEDAGAGAVVLYSLFEEQIRREREALHYYLLHGTESYAEALTYFPEPVTYHASPDQYLELIRKARETVDIPIIASLNGTTLGGWTRFAQNMAQAGAHALELNVYYIPTDPYLSGNAVEQTYLDILAAVKSVVSVPVAMKLSPYFSNMAYMARRLDEVGANALVLFNRFYQPDINIETLEVTPNVVLSSSADLRLPLTWIGILYGRVQASLALTSGVHTGEDAVKAILAGASAVCMTSALLRNGIDHIRTVESGLRAWMTQHEYESVQQMRGAVSQMHAEDPSAFERVQYMRALSEYKPTV</sequence>
<dbReference type="EMBL" id="PGTK01000011">
    <property type="protein sequence ID" value="PJF30346.1"/>
    <property type="molecule type" value="Genomic_DNA"/>
</dbReference>
<keyword evidence="3" id="KW-0285">Flavoprotein</keyword>
<dbReference type="GO" id="GO:1990663">
    <property type="term" value="F:dihydroorotate dehydrogenase (fumarate) activity"/>
    <property type="evidence" value="ECO:0007669"/>
    <property type="project" value="UniProtKB-EC"/>
</dbReference>
<organism evidence="8 9">
    <name type="scientific">Candidatus Thermofonsia Clade 1 bacterium</name>
    <dbReference type="NCBI Taxonomy" id="2364210"/>
    <lineage>
        <taxon>Bacteria</taxon>
        <taxon>Bacillati</taxon>
        <taxon>Chloroflexota</taxon>
        <taxon>Candidatus Thermofontia</taxon>
        <taxon>Candidatus Thermofonsia Clade 1</taxon>
    </lineage>
</organism>
<keyword evidence="5" id="KW-0665">Pyrimidine biosynthesis</keyword>